<name>A0A838XWF2_9HYPH</name>
<reference evidence="4 5" key="1">
    <citation type="submission" date="2020-07" db="EMBL/GenBank/DDBJ databases">
        <authorList>
            <person name="Li M."/>
        </authorList>
    </citation>
    <scope>NUCLEOTIDE SEQUENCE [LARGE SCALE GENOMIC DNA]</scope>
    <source>
        <strain evidence="4 5">DSM 23284</strain>
    </source>
</reference>
<sequence length="275" mass="29091">MAIIAPEAERSGIAAPAVPLSRVRTIEEANLNGFPSDRQLIDGQWFLRLSPGNPARRVNSLNVFDPADDVDCAARLAAARTVFARAGVAFHLRWTPLVPQALTGHVDALGWLRIGETGVWSRPIDADEVMSGESAGVERVTLADWLAAFGATGGTRPEAVTPLALSRLGASLERVAADLICLVARSADGAPAAVAVAVADRDLLGIYDLAVAPSCRRSGLGRQMVRACLAHGAAAGCREAWLQVTAENASARALYRGLGFSEAYRYHYRAPPDAD</sequence>
<organism evidence="4 5">
    <name type="scientific">Stappia taiwanensis</name>
    <dbReference type="NCBI Taxonomy" id="992267"/>
    <lineage>
        <taxon>Bacteria</taxon>
        <taxon>Pseudomonadati</taxon>
        <taxon>Pseudomonadota</taxon>
        <taxon>Alphaproteobacteria</taxon>
        <taxon>Hyphomicrobiales</taxon>
        <taxon>Stappiaceae</taxon>
        <taxon>Stappia</taxon>
    </lineage>
</organism>
<evidence type="ECO:0000256" key="1">
    <source>
        <dbReference type="ARBA" id="ARBA00022679"/>
    </source>
</evidence>
<keyword evidence="2" id="KW-0012">Acyltransferase</keyword>
<dbReference type="SUPFAM" id="SSF55729">
    <property type="entry name" value="Acyl-CoA N-acyltransferases (Nat)"/>
    <property type="match status" value="1"/>
</dbReference>
<keyword evidence="5" id="KW-1185">Reference proteome</keyword>
<dbReference type="EMBL" id="JACEON010000005">
    <property type="protein sequence ID" value="MBA4611364.1"/>
    <property type="molecule type" value="Genomic_DNA"/>
</dbReference>
<dbReference type="AlphaFoldDB" id="A0A838XWF2"/>
<dbReference type="GO" id="GO:0016747">
    <property type="term" value="F:acyltransferase activity, transferring groups other than amino-acyl groups"/>
    <property type="evidence" value="ECO:0007669"/>
    <property type="project" value="InterPro"/>
</dbReference>
<accession>A0A838XWF2</accession>
<evidence type="ECO:0000259" key="3">
    <source>
        <dbReference type="PROSITE" id="PS51186"/>
    </source>
</evidence>
<dbReference type="PANTHER" id="PTHR43420">
    <property type="entry name" value="ACETYLTRANSFERASE"/>
    <property type="match status" value="1"/>
</dbReference>
<dbReference type="Pfam" id="PF00583">
    <property type="entry name" value="Acetyltransf_1"/>
    <property type="match status" value="1"/>
</dbReference>
<reference evidence="4 5" key="2">
    <citation type="submission" date="2020-08" db="EMBL/GenBank/DDBJ databases">
        <title>Stappia taiwanensis sp. nov., isolated from a coastal thermal spring.</title>
        <authorList>
            <person name="Kampfer P."/>
        </authorList>
    </citation>
    <scope>NUCLEOTIDE SEQUENCE [LARGE SCALE GENOMIC DNA]</scope>
    <source>
        <strain evidence="4 5">DSM 23284</strain>
    </source>
</reference>
<evidence type="ECO:0000256" key="2">
    <source>
        <dbReference type="ARBA" id="ARBA00023315"/>
    </source>
</evidence>
<dbReference type="InterPro" id="IPR050680">
    <property type="entry name" value="YpeA/RimI_acetyltransf"/>
</dbReference>
<dbReference type="Proteomes" id="UP000559404">
    <property type="component" value="Unassembled WGS sequence"/>
</dbReference>
<evidence type="ECO:0000313" key="4">
    <source>
        <dbReference type="EMBL" id="MBA4611364.1"/>
    </source>
</evidence>
<dbReference type="InterPro" id="IPR016181">
    <property type="entry name" value="Acyl_CoA_acyltransferase"/>
</dbReference>
<gene>
    <name evidence="4" type="ORF">H1W37_06865</name>
</gene>
<feature type="domain" description="N-acetyltransferase" evidence="3">
    <location>
        <begin position="135"/>
        <end position="275"/>
    </location>
</feature>
<dbReference type="Gene3D" id="3.40.630.30">
    <property type="match status" value="1"/>
</dbReference>
<comment type="caution">
    <text evidence="4">The sequence shown here is derived from an EMBL/GenBank/DDBJ whole genome shotgun (WGS) entry which is preliminary data.</text>
</comment>
<proteinExistence type="predicted"/>
<dbReference type="InterPro" id="IPR000182">
    <property type="entry name" value="GNAT_dom"/>
</dbReference>
<protein>
    <submittedName>
        <fullName evidence="4">GNAT family N-acetyltransferase</fullName>
    </submittedName>
</protein>
<evidence type="ECO:0000313" key="5">
    <source>
        <dbReference type="Proteomes" id="UP000559404"/>
    </source>
</evidence>
<dbReference type="CDD" id="cd04301">
    <property type="entry name" value="NAT_SF"/>
    <property type="match status" value="1"/>
</dbReference>
<dbReference type="RefSeq" id="WP_181759569.1">
    <property type="nucleotide sequence ID" value="NZ_BMCR01000006.1"/>
</dbReference>
<keyword evidence="1 4" id="KW-0808">Transferase</keyword>
<dbReference type="PROSITE" id="PS51186">
    <property type="entry name" value="GNAT"/>
    <property type="match status" value="1"/>
</dbReference>